<evidence type="ECO:0000313" key="2">
    <source>
        <dbReference type="Proteomes" id="UP000237423"/>
    </source>
</evidence>
<dbReference type="AlphaFoldDB" id="A0A2S5CGG2"/>
<name>A0A2S5CGG2_9GAMM</name>
<dbReference type="InterPro" id="IPR056912">
    <property type="entry name" value="Phage_JBD30_tail_term-like"/>
</dbReference>
<accession>A0A2S5CGG2</accession>
<sequence length="146" mass="16626">MIHLPDLVDWADCLTENCPTFGGRFYQVIPDDSLMIDDRESPVGFVYLSGDAAETNSIATGVRQRVAMEVTVEVIQRRTASKTDKFSSVDADQQRIYRLEIQAALVGWKPVNCLIPIERVSGEQGKKDLRQLTYKDTFRTDYMIFK</sequence>
<evidence type="ECO:0000313" key="1">
    <source>
        <dbReference type="EMBL" id="POZ49901.1"/>
    </source>
</evidence>
<reference evidence="1 2" key="1">
    <citation type="submission" date="2017-11" db="EMBL/GenBank/DDBJ databases">
        <title>Draft Genome Sequence of Methylobacter psychrotolerans Sph1T, an Obligate Methanotroph from Low-Temperature Environments.</title>
        <authorList>
            <person name="Oshkin I.Y."/>
            <person name="Miroshnikov K."/>
            <person name="Belova S.E."/>
            <person name="Korzhenkov A."/>
            <person name="Toshchakov S.V."/>
            <person name="Dedysh S.N."/>
        </authorList>
    </citation>
    <scope>NUCLEOTIDE SEQUENCE [LARGE SCALE GENOMIC DNA]</scope>
    <source>
        <strain evidence="1 2">Sph1</strain>
    </source>
</reference>
<comment type="caution">
    <text evidence="1">The sequence shown here is derived from an EMBL/GenBank/DDBJ whole genome shotgun (WGS) entry which is preliminary data.</text>
</comment>
<organism evidence="1 2">
    <name type="scientific">Methylovulum psychrotolerans</name>
    <dbReference type="NCBI Taxonomy" id="1704499"/>
    <lineage>
        <taxon>Bacteria</taxon>
        <taxon>Pseudomonadati</taxon>
        <taxon>Pseudomonadota</taxon>
        <taxon>Gammaproteobacteria</taxon>
        <taxon>Methylococcales</taxon>
        <taxon>Methylococcaceae</taxon>
        <taxon>Methylovulum</taxon>
    </lineage>
</organism>
<dbReference type="EMBL" id="PGFZ01000020">
    <property type="protein sequence ID" value="POZ49901.1"/>
    <property type="molecule type" value="Genomic_DNA"/>
</dbReference>
<dbReference type="RefSeq" id="WP_103975764.1">
    <property type="nucleotide sequence ID" value="NZ_PGFZ01000020.1"/>
</dbReference>
<dbReference type="Pfam" id="PF23840">
    <property type="entry name" value="Phage_tail_terminator"/>
    <property type="match status" value="1"/>
</dbReference>
<proteinExistence type="predicted"/>
<gene>
    <name evidence="1" type="ORF">AADEFJLK_04347</name>
</gene>
<dbReference type="Proteomes" id="UP000237423">
    <property type="component" value="Unassembled WGS sequence"/>
</dbReference>
<protein>
    <submittedName>
        <fullName evidence="1">Uncharacterized protein</fullName>
    </submittedName>
</protein>